<gene>
    <name evidence="1" type="ORF">F4820DRAFT_427071</name>
</gene>
<sequence length="174" mass="19528">MVSFPEDLPPRPESSWRERNCPGFRGCFDFSWEAYSLYTSDPLALARRICMITTLGVRTALSILGFFFGAYGGSIAGLVFSSIFAVIGFFFVAWCLARIGEAQGTRKVFGISMGRWHFDIFLFLSALMHVGFLLGYFTGLGRIGLIVSWYGMWILIAAVAWITTWAPEQPDTYL</sequence>
<name>A0ACB9YW50_9PEZI</name>
<evidence type="ECO:0000313" key="2">
    <source>
        <dbReference type="Proteomes" id="UP001497700"/>
    </source>
</evidence>
<organism evidence="1 2">
    <name type="scientific">Hypoxylon rubiginosum</name>
    <dbReference type="NCBI Taxonomy" id="110542"/>
    <lineage>
        <taxon>Eukaryota</taxon>
        <taxon>Fungi</taxon>
        <taxon>Dikarya</taxon>
        <taxon>Ascomycota</taxon>
        <taxon>Pezizomycotina</taxon>
        <taxon>Sordariomycetes</taxon>
        <taxon>Xylariomycetidae</taxon>
        <taxon>Xylariales</taxon>
        <taxon>Hypoxylaceae</taxon>
        <taxon>Hypoxylon</taxon>
    </lineage>
</organism>
<accession>A0ACB9YW50</accession>
<dbReference type="Proteomes" id="UP001497700">
    <property type="component" value="Unassembled WGS sequence"/>
</dbReference>
<proteinExistence type="predicted"/>
<keyword evidence="2" id="KW-1185">Reference proteome</keyword>
<evidence type="ECO:0000313" key="1">
    <source>
        <dbReference type="EMBL" id="KAI4863433.1"/>
    </source>
</evidence>
<dbReference type="EMBL" id="MU393504">
    <property type="protein sequence ID" value="KAI4863433.1"/>
    <property type="molecule type" value="Genomic_DNA"/>
</dbReference>
<comment type="caution">
    <text evidence="1">The sequence shown here is derived from an EMBL/GenBank/DDBJ whole genome shotgun (WGS) entry which is preliminary data.</text>
</comment>
<reference evidence="1 2" key="1">
    <citation type="journal article" date="2022" name="New Phytol.">
        <title>Ecological generalism drives hyperdiversity of secondary metabolite gene clusters in xylarialean endophytes.</title>
        <authorList>
            <person name="Franco M.E.E."/>
            <person name="Wisecaver J.H."/>
            <person name="Arnold A.E."/>
            <person name="Ju Y.M."/>
            <person name="Slot J.C."/>
            <person name="Ahrendt S."/>
            <person name="Moore L.P."/>
            <person name="Eastman K.E."/>
            <person name="Scott K."/>
            <person name="Konkel Z."/>
            <person name="Mondo S.J."/>
            <person name="Kuo A."/>
            <person name="Hayes R.D."/>
            <person name="Haridas S."/>
            <person name="Andreopoulos B."/>
            <person name="Riley R."/>
            <person name="LaButti K."/>
            <person name="Pangilinan J."/>
            <person name="Lipzen A."/>
            <person name="Amirebrahimi M."/>
            <person name="Yan J."/>
            <person name="Adam C."/>
            <person name="Keymanesh K."/>
            <person name="Ng V."/>
            <person name="Louie K."/>
            <person name="Northen T."/>
            <person name="Drula E."/>
            <person name="Henrissat B."/>
            <person name="Hsieh H.M."/>
            <person name="Youens-Clark K."/>
            <person name="Lutzoni F."/>
            <person name="Miadlikowska J."/>
            <person name="Eastwood D.C."/>
            <person name="Hamelin R.C."/>
            <person name="Grigoriev I.V."/>
            <person name="U'Ren J.M."/>
        </authorList>
    </citation>
    <scope>NUCLEOTIDE SEQUENCE [LARGE SCALE GENOMIC DNA]</scope>
    <source>
        <strain evidence="1 2">CBS 119005</strain>
    </source>
</reference>
<protein>
    <submittedName>
        <fullName evidence="1">Uncharacterized protein</fullName>
    </submittedName>
</protein>